<dbReference type="EMBL" id="RDSM01000001">
    <property type="protein sequence ID" value="RXH57044.1"/>
    <property type="molecule type" value="Genomic_DNA"/>
</dbReference>
<evidence type="ECO:0000313" key="1">
    <source>
        <dbReference type="EMBL" id="RXH57044.1"/>
    </source>
</evidence>
<dbReference type="AlphaFoldDB" id="A0A4V1L5V1"/>
<gene>
    <name evidence="1" type="ORF">GRAN_0354</name>
</gene>
<comment type="caution">
    <text evidence="1">The sequence shown here is derived from an EMBL/GenBank/DDBJ whole genome shotgun (WGS) entry which is preliminary data.</text>
</comment>
<dbReference type="OrthoDB" id="120499at2"/>
<organism evidence="1 2">
    <name type="scientific">Granulicella sibirica</name>
    <dbReference type="NCBI Taxonomy" id="2479048"/>
    <lineage>
        <taxon>Bacteria</taxon>
        <taxon>Pseudomonadati</taxon>
        <taxon>Acidobacteriota</taxon>
        <taxon>Terriglobia</taxon>
        <taxon>Terriglobales</taxon>
        <taxon>Acidobacteriaceae</taxon>
        <taxon>Granulicella</taxon>
    </lineage>
</organism>
<reference evidence="2" key="2">
    <citation type="submission" date="2019-02" db="EMBL/GenBank/DDBJ databases">
        <title>Granulicella sibirica sp. nov., a psychrotolerant acidobacterium isolated from an organic soil layer in forested tundra, West Siberia.</title>
        <authorList>
            <person name="Oshkin I.Y."/>
            <person name="Kulichevskaya I.S."/>
            <person name="Rijpstra W.I.C."/>
            <person name="Sinninghe Damste J.S."/>
            <person name="Rakitin A.L."/>
            <person name="Ravin N.V."/>
            <person name="Dedysh S.N."/>
        </authorList>
    </citation>
    <scope>NUCLEOTIDE SEQUENCE [LARGE SCALE GENOMIC DNA]</scope>
    <source>
        <strain evidence="2">AF10</strain>
    </source>
</reference>
<name>A0A4V1L5V1_9BACT</name>
<keyword evidence="2" id="KW-1185">Reference proteome</keyword>
<dbReference type="RefSeq" id="WP_128911273.1">
    <property type="nucleotide sequence ID" value="NZ_RDSM01000001.1"/>
</dbReference>
<protein>
    <submittedName>
        <fullName evidence="1">Uncharacterized protein</fullName>
    </submittedName>
</protein>
<accession>A0A4V1L5V1</accession>
<dbReference type="Proteomes" id="UP000289437">
    <property type="component" value="Unassembled WGS sequence"/>
</dbReference>
<sequence length="165" mass="18072">MSRKVLLISTMRDGKACSAAMAEELDVPVEFAAGRREGLSALRREDYSVVVIEESLAEADPDWADLAWQQAGTAVPMEVNFAISARTRLIREVRGALARRQHESDMARREAAAAIGSELKGSVTGLLLQTQLTLREPGVPPMLAPKLQHLVELATEIRERLRGNA</sequence>
<reference evidence="1 2" key="1">
    <citation type="submission" date="2018-11" db="EMBL/GenBank/DDBJ databases">
        <authorList>
            <person name="Mardanov A.V."/>
            <person name="Ravin N.V."/>
            <person name="Dedysh S.N."/>
        </authorList>
    </citation>
    <scope>NUCLEOTIDE SEQUENCE [LARGE SCALE GENOMIC DNA]</scope>
    <source>
        <strain evidence="1 2">AF10</strain>
    </source>
</reference>
<proteinExistence type="predicted"/>
<evidence type="ECO:0000313" key="2">
    <source>
        <dbReference type="Proteomes" id="UP000289437"/>
    </source>
</evidence>